<comment type="similarity">
    <text evidence="5 6">Belongs to the class I-like SAM-binding methyltransferase superfamily. C5-methyltransferase family.</text>
</comment>
<name>A0A1X7LN65_9BACL</name>
<dbReference type="Gene3D" id="3.90.120.10">
    <property type="entry name" value="DNA Methylase, subunit A, domain 2"/>
    <property type="match status" value="1"/>
</dbReference>
<dbReference type="PRINTS" id="PR00105">
    <property type="entry name" value="C5METTRFRASE"/>
</dbReference>
<dbReference type="GO" id="GO:0032259">
    <property type="term" value="P:methylation"/>
    <property type="evidence" value="ECO:0007669"/>
    <property type="project" value="UniProtKB-KW"/>
</dbReference>
<dbReference type="RefSeq" id="WP_085496972.1">
    <property type="nucleotide sequence ID" value="NZ_FXAZ01000006.1"/>
</dbReference>
<keyword evidence="4" id="KW-0680">Restriction system</keyword>
<reference evidence="8 9" key="1">
    <citation type="submission" date="2017-04" db="EMBL/GenBank/DDBJ databases">
        <authorList>
            <person name="Afonso C.L."/>
            <person name="Miller P.J."/>
            <person name="Scott M.A."/>
            <person name="Spackman E."/>
            <person name="Goraichik I."/>
            <person name="Dimitrov K.M."/>
            <person name="Suarez D.L."/>
            <person name="Swayne D.E."/>
        </authorList>
    </citation>
    <scope>NUCLEOTIDE SEQUENCE [LARGE SCALE GENOMIC DNA]</scope>
    <source>
        <strain evidence="8 9">11</strain>
    </source>
</reference>
<dbReference type="InterPro" id="IPR050390">
    <property type="entry name" value="C5-Methyltransferase"/>
</dbReference>
<sequence>MKPFAIDLFCGAGGMSEGILQAGFHILFSSDINEDVEKTYRNRHDQLGLIQGVNTYFKRADIRELSSHEIIQSIQNLEIFKDRPFPRIDVIFGGPPCQGFSRAGLRKKDDPRNTLFKEYLRIINDLRPNYVVMENVEGFNDTHLDGFIGLTGRKYPDNSLVPFILQNELAEIGYDTLIPQVLDASDFGVPQRRRRVIFIGYLRTVTPPDYPTPITPNEADKITVLDAIGDLIVTKKNSHTLESSSTYQIESRTGRTRTFNGYQVDYDGEIYNHDLARHNSLITERFSLYREGESSAALIRRIKNEGLDLIQYPTLLKQCANKFPNYSVDEIIAIFEAGNINNELLETLLTKKSNRFRLNRYSVAPTMVTLPDDFLSPFEDRIPTVREMARIQSFDDSFIFLGKRTTGGPRRKVEVPQYTQVGNAVPPLLAKAIALEIMKAIQLNHS</sequence>
<proteinExistence type="inferred from homology"/>
<dbReference type="PANTHER" id="PTHR10629">
    <property type="entry name" value="CYTOSINE-SPECIFIC METHYLTRANSFERASE"/>
    <property type="match status" value="1"/>
</dbReference>
<accession>A0A1X7LN65</accession>
<protein>
    <recommendedName>
        <fullName evidence="7">Cytosine-specific methyltransferase</fullName>
        <ecNumber evidence="7">2.1.1.37</ecNumber>
    </recommendedName>
</protein>
<keyword evidence="2 5" id="KW-0808">Transferase</keyword>
<evidence type="ECO:0000256" key="1">
    <source>
        <dbReference type="ARBA" id="ARBA00022603"/>
    </source>
</evidence>
<dbReference type="Pfam" id="PF00145">
    <property type="entry name" value="DNA_methylase"/>
    <property type="match status" value="1"/>
</dbReference>
<dbReference type="InterPro" id="IPR018117">
    <property type="entry name" value="C5_DNA_meth_AS"/>
</dbReference>
<organism evidence="8 9">
    <name type="scientific">Paenibacillus aquistagni</name>
    <dbReference type="NCBI Taxonomy" id="1852522"/>
    <lineage>
        <taxon>Bacteria</taxon>
        <taxon>Bacillati</taxon>
        <taxon>Bacillota</taxon>
        <taxon>Bacilli</taxon>
        <taxon>Bacillales</taxon>
        <taxon>Paenibacillaceae</taxon>
        <taxon>Paenibacillus</taxon>
    </lineage>
</organism>
<comment type="catalytic activity">
    <reaction evidence="7">
        <text>a 2'-deoxycytidine in DNA + S-adenosyl-L-methionine = a 5-methyl-2'-deoxycytidine in DNA + S-adenosyl-L-homocysteine + H(+)</text>
        <dbReference type="Rhea" id="RHEA:13681"/>
        <dbReference type="Rhea" id="RHEA-COMP:11369"/>
        <dbReference type="Rhea" id="RHEA-COMP:11370"/>
        <dbReference type="ChEBI" id="CHEBI:15378"/>
        <dbReference type="ChEBI" id="CHEBI:57856"/>
        <dbReference type="ChEBI" id="CHEBI:59789"/>
        <dbReference type="ChEBI" id="CHEBI:85452"/>
        <dbReference type="ChEBI" id="CHEBI:85454"/>
        <dbReference type="EC" id="2.1.1.37"/>
    </reaction>
</comment>
<keyword evidence="1 5" id="KW-0489">Methyltransferase</keyword>
<feature type="active site" evidence="5">
    <location>
        <position position="97"/>
    </location>
</feature>
<dbReference type="PROSITE" id="PS00094">
    <property type="entry name" value="C5_MTASE_1"/>
    <property type="match status" value="1"/>
</dbReference>
<dbReference type="InterPro" id="IPR029063">
    <property type="entry name" value="SAM-dependent_MTases_sf"/>
</dbReference>
<dbReference type="PROSITE" id="PS51679">
    <property type="entry name" value="SAM_MT_C5"/>
    <property type="match status" value="1"/>
</dbReference>
<dbReference type="PANTHER" id="PTHR10629:SF52">
    <property type="entry name" value="DNA (CYTOSINE-5)-METHYLTRANSFERASE 1"/>
    <property type="match status" value="1"/>
</dbReference>
<evidence type="ECO:0000256" key="5">
    <source>
        <dbReference type="PROSITE-ProRule" id="PRU01016"/>
    </source>
</evidence>
<evidence type="ECO:0000256" key="6">
    <source>
        <dbReference type="RuleBase" id="RU000416"/>
    </source>
</evidence>
<dbReference type="EMBL" id="FXAZ01000006">
    <property type="protein sequence ID" value="SMG55298.1"/>
    <property type="molecule type" value="Genomic_DNA"/>
</dbReference>
<dbReference type="Proteomes" id="UP000193834">
    <property type="component" value="Unassembled WGS sequence"/>
</dbReference>
<evidence type="ECO:0000313" key="8">
    <source>
        <dbReference type="EMBL" id="SMG55298.1"/>
    </source>
</evidence>
<dbReference type="GO" id="GO:0003677">
    <property type="term" value="F:DNA binding"/>
    <property type="evidence" value="ECO:0007669"/>
    <property type="project" value="TreeGrafter"/>
</dbReference>
<dbReference type="PROSITE" id="PS00095">
    <property type="entry name" value="C5_MTASE_2"/>
    <property type="match status" value="1"/>
</dbReference>
<dbReference type="NCBIfam" id="TIGR00675">
    <property type="entry name" value="dcm"/>
    <property type="match status" value="1"/>
</dbReference>
<dbReference type="EC" id="2.1.1.37" evidence="7"/>
<dbReference type="Gene3D" id="3.40.50.150">
    <property type="entry name" value="Vaccinia Virus protein VP39"/>
    <property type="match status" value="1"/>
</dbReference>
<dbReference type="SUPFAM" id="SSF53335">
    <property type="entry name" value="S-adenosyl-L-methionine-dependent methyltransferases"/>
    <property type="match status" value="1"/>
</dbReference>
<evidence type="ECO:0000256" key="2">
    <source>
        <dbReference type="ARBA" id="ARBA00022679"/>
    </source>
</evidence>
<dbReference type="InterPro" id="IPR031303">
    <property type="entry name" value="C5_meth_CS"/>
</dbReference>
<dbReference type="OrthoDB" id="9813719at2"/>
<dbReference type="AlphaFoldDB" id="A0A1X7LN65"/>
<dbReference type="GO" id="GO:0009307">
    <property type="term" value="P:DNA restriction-modification system"/>
    <property type="evidence" value="ECO:0007669"/>
    <property type="project" value="UniProtKB-KW"/>
</dbReference>
<gene>
    <name evidence="8" type="ORF">SAMN06295960_3863</name>
</gene>
<keyword evidence="9" id="KW-1185">Reference proteome</keyword>
<dbReference type="InterPro" id="IPR001525">
    <property type="entry name" value="C5_MeTfrase"/>
</dbReference>
<keyword evidence="3 5" id="KW-0949">S-adenosyl-L-methionine</keyword>
<dbReference type="STRING" id="1852522.SAMN06295960_3863"/>
<dbReference type="GO" id="GO:0044027">
    <property type="term" value="P:negative regulation of gene expression via chromosomal CpG island methylation"/>
    <property type="evidence" value="ECO:0007669"/>
    <property type="project" value="TreeGrafter"/>
</dbReference>
<evidence type="ECO:0000256" key="4">
    <source>
        <dbReference type="ARBA" id="ARBA00022747"/>
    </source>
</evidence>
<evidence type="ECO:0000313" key="9">
    <source>
        <dbReference type="Proteomes" id="UP000193834"/>
    </source>
</evidence>
<dbReference type="GO" id="GO:0003886">
    <property type="term" value="F:DNA (cytosine-5-)-methyltransferase activity"/>
    <property type="evidence" value="ECO:0007669"/>
    <property type="project" value="UniProtKB-EC"/>
</dbReference>
<evidence type="ECO:0000256" key="3">
    <source>
        <dbReference type="ARBA" id="ARBA00022691"/>
    </source>
</evidence>
<evidence type="ECO:0000256" key="7">
    <source>
        <dbReference type="RuleBase" id="RU000417"/>
    </source>
</evidence>